<accession>A0A371CU65</accession>
<keyword evidence="3" id="KW-1185">Reference proteome</keyword>
<dbReference type="AlphaFoldDB" id="A0A371CU65"/>
<feature type="region of interest" description="Disordered" evidence="1">
    <location>
        <begin position="72"/>
        <end position="96"/>
    </location>
</feature>
<dbReference type="EMBL" id="KZ857459">
    <property type="protein sequence ID" value="RDX43833.1"/>
    <property type="molecule type" value="Genomic_DNA"/>
</dbReference>
<gene>
    <name evidence="2" type="ORF">OH76DRAFT_1178456</name>
</gene>
<evidence type="ECO:0000313" key="3">
    <source>
        <dbReference type="Proteomes" id="UP000256964"/>
    </source>
</evidence>
<name>A0A371CU65_9APHY</name>
<feature type="compositionally biased region" description="Basic and acidic residues" evidence="1">
    <location>
        <begin position="83"/>
        <end position="96"/>
    </location>
</feature>
<feature type="region of interest" description="Disordered" evidence="1">
    <location>
        <begin position="22"/>
        <end position="59"/>
    </location>
</feature>
<proteinExistence type="predicted"/>
<organism evidence="2 3">
    <name type="scientific">Lentinus brumalis</name>
    <dbReference type="NCBI Taxonomy" id="2498619"/>
    <lineage>
        <taxon>Eukaryota</taxon>
        <taxon>Fungi</taxon>
        <taxon>Dikarya</taxon>
        <taxon>Basidiomycota</taxon>
        <taxon>Agaricomycotina</taxon>
        <taxon>Agaricomycetes</taxon>
        <taxon>Polyporales</taxon>
        <taxon>Polyporaceae</taxon>
        <taxon>Lentinus</taxon>
    </lineage>
</organism>
<evidence type="ECO:0000256" key="1">
    <source>
        <dbReference type="SAM" id="MobiDB-lite"/>
    </source>
</evidence>
<sequence length="167" mass="18294">MNRVQQAAGRTCTWHAAALGEAAETAGESKGPASRRVYEKQPKPKVGSPRHGSSRPRCIQFRSPGGACLCRSESPEIAPPRTSETHGDLRCPARHEPPWRMSHTLALARSRCSVYPGTSSRRREPRRTAQQAVYAVTSTLEAWHGLGAENLARVTTAAHRPWCTAMD</sequence>
<evidence type="ECO:0000313" key="2">
    <source>
        <dbReference type="EMBL" id="RDX43833.1"/>
    </source>
</evidence>
<dbReference type="Proteomes" id="UP000256964">
    <property type="component" value="Unassembled WGS sequence"/>
</dbReference>
<reference evidence="2 3" key="1">
    <citation type="journal article" date="2018" name="Biotechnol. Biofuels">
        <title>Integrative visual omics of the white-rot fungus Polyporus brumalis exposes the biotechnological potential of its oxidative enzymes for delignifying raw plant biomass.</title>
        <authorList>
            <person name="Miyauchi S."/>
            <person name="Rancon A."/>
            <person name="Drula E."/>
            <person name="Hage H."/>
            <person name="Chaduli D."/>
            <person name="Favel A."/>
            <person name="Grisel S."/>
            <person name="Henrissat B."/>
            <person name="Herpoel-Gimbert I."/>
            <person name="Ruiz-Duenas F.J."/>
            <person name="Chevret D."/>
            <person name="Hainaut M."/>
            <person name="Lin J."/>
            <person name="Wang M."/>
            <person name="Pangilinan J."/>
            <person name="Lipzen A."/>
            <person name="Lesage-Meessen L."/>
            <person name="Navarro D."/>
            <person name="Riley R."/>
            <person name="Grigoriev I.V."/>
            <person name="Zhou S."/>
            <person name="Raouche S."/>
            <person name="Rosso M.N."/>
        </authorList>
    </citation>
    <scope>NUCLEOTIDE SEQUENCE [LARGE SCALE GENOMIC DNA]</scope>
    <source>
        <strain evidence="2 3">BRFM 1820</strain>
    </source>
</reference>
<protein>
    <submittedName>
        <fullName evidence="2">Uncharacterized protein</fullName>
    </submittedName>
</protein>